<evidence type="ECO:0000313" key="2">
    <source>
        <dbReference type="EMBL" id="ACF86356.1"/>
    </source>
</evidence>
<evidence type="ECO:0000256" key="1">
    <source>
        <dbReference type="SAM" id="MobiDB-lite"/>
    </source>
</evidence>
<accession>B4FW63</accession>
<evidence type="ECO:0000313" key="3">
    <source>
        <dbReference type="EMBL" id="ACG32713.1"/>
    </source>
</evidence>
<protein>
    <submittedName>
        <fullName evidence="2">Uncharacterized protein</fullName>
    </submittedName>
</protein>
<dbReference type="EMBL" id="EU960595">
    <property type="protein sequence ID" value="ACG32713.1"/>
    <property type="molecule type" value="mRNA"/>
</dbReference>
<organism evidence="2">
    <name type="scientific">Zea mays</name>
    <name type="common">Maize</name>
    <dbReference type="NCBI Taxonomy" id="4577"/>
    <lineage>
        <taxon>Eukaryota</taxon>
        <taxon>Viridiplantae</taxon>
        <taxon>Streptophyta</taxon>
        <taxon>Embryophyta</taxon>
        <taxon>Tracheophyta</taxon>
        <taxon>Spermatophyta</taxon>
        <taxon>Magnoliopsida</taxon>
        <taxon>Liliopsida</taxon>
        <taxon>Poales</taxon>
        <taxon>Poaceae</taxon>
        <taxon>PACMAD clade</taxon>
        <taxon>Panicoideae</taxon>
        <taxon>Andropogonodae</taxon>
        <taxon>Andropogoneae</taxon>
        <taxon>Tripsacinae</taxon>
        <taxon>Zea</taxon>
    </lineage>
</organism>
<reference evidence="3" key="1">
    <citation type="journal article" date="2009" name="Plant Mol. Biol.">
        <title>Insights into corn genes derived from large-scale cDNA sequencing.</title>
        <authorList>
            <person name="Alexandrov N.N."/>
            <person name="Brover V.V."/>
            <person name="Freidin S."/>
            <person name="Troukhan M.E."/>
            <person name="Tatarinova T.V."/>
            <person name="Zhang H."/>
            <person name="Swaller T.J."/>
            <person name="Lu Y.P."/>
            <person name="Bouck J."/>
            <person name="Flavell R.B."/>
            <person name="Feldmann K.A."/>
        </authorList>
    </citation>
    <scope>NUCLEOTIDE SEQUENCE</scope>
</reference>
<dbReference type="RefSeq" id="XP_008648511.1">
    <property type="nucleotide sequence ID" value="XM_008650289.3"/>
</dbReference>
<dbReference type="AlphaFoldDB" id="B4FW63"/>
<name>B4FW63_MAIZE</name>
<dbReference type="GeneID" id="103629078"/>
<dbReference type="KEGG" id="zma:103629078"/>
<dbReference type="OrthoDB" id="695692at2759"/>
<dbReference type="EMBL" id="BT041351">
    <property type="protein sequence ID" value="ACF86356.1"/>
    <property type="molecule type" value="mRNA"/>
</dbReference>
<sequence length="185" mass="20655">MSNVQGVFEAWCPPIETTVDEVKTSVDPMRFDLNKIVHLLEPDPFNNSTTAPGVLGPFESAAGRPPGTATHADGQPRHHVDPIPREHGYRLVYTHNHLPANGTNFTPSFQASDHVPRRSASKTQDRFPYQSPHLLFGGRAHGSQFSPYLGQLPKMNFPAFDGENPKLWMARCEDYFLMYSVDPLA</sequence>
<feature type="region of interest" description="Disordered" evidence="1">
    <location>
        <begin position="48"/>
        <end position="79"/>
    </location>
</feature>
<proteinExistence type="evidence at transcript level"/>
<reference evidence="2" key="2">
    <citation type="journal article" date="2009" name="PLoS Genet.">
        <title>Sequencing, mapping, and analysis of 27,455 maize full-length cDNAs.</title>
        <authorList>
            <person name="Soderlund C."/>
            <person name="Descour A."/>
            <person name="Kudrna D."/>
            <person name="Bomhoff M."/>
            <person name="Boyd L."/>
            <person name="Currie J."/>
            <person name="Angelova A."/>
            <person name="Collura K."/>
            <person name="Wissotski M."/>
            <person name="Ashley E."/>
            <person name="Morrow D."/>
            <person name="Fernandes J."/>
            <person name="Walbot V."/>
            <person name="Yu Y."/>
        </authorList>
    </citation>
    <scope>NUCLEOTIDE SEQUENCE</scope>
    <source>
        <strain evidence="2">B73</strain>
    </source>
</reference>